<feature type="transmembrane region" description="Helical" evidence="1">
    <location>
        <begin position="321"/>
        <end position="339"/>
    </location>
</feature>
<feature type="transmembrane region" description="Helical" evidence="1">
    <location>
        <begin position="192"/>
        <end position="210"/>
    </location>
</feature>
<feature type="transmembrane region" description="Helical" evidence="1">
    <location>
        <begin position="143"/>
        <end position="159"/>
    </location>
</feature>
<sequence length="531" mass="57992">MGRPLPRVAGALLVAVALLLRWPLTPRPTGSDSFEYFVQVASLRDAGAMEWLLHPAAYFGLYPGTSPSGHLVVTAAFEEVTGLGFEESSLLLSLAISLLGVAGMWLLAGELGVSPAARWLAALSFAVAPRFITFALWRLSLRYLMVVLLPLFLWALLRSQHHRYGRHPERLAALGLALGLALPAVHRMGLLLPGFLLAFALAAALSRWQAGALDRERAARQGVAFCTGLGLYLAYLTYLGGTLYAPSEGLFSVYLFEGETLPVRLANLAVHYGLLGGPLLLLALLGAGGTLQQGRPALATWLALAWLALGAYVALDRIYLVYLLLVGMLLLVGPGAEMLLRELPSRRGRAALVAALFVLSGVSAAVDLRERIDHMERPETSYSYHVREPTIAAAFWGSAHADGELFEANDIKRTRRADAYSGLIATRDADELAPGVIDPAAMELEYLGWRALFTEQNNHLWTWVNLDEFNENISADRSLSLVNLAFPEATGSASIPESIVGSTHYRWLDWFCYRTYASNELAFYWSYGYAV</sequence>
<evidence type="ECO:0008006" key="3">
    <source>
        <dbReference type="Google" id="ProtNLM"/>
    </source>
</evidence>
<evidence type="ECO:0000313" key="2">
    <source>
        <dbReference type="EMBL" id="AIF05345.1"/>
    </source>
</evidence>
<protein>
    <recommendedName>
        <fullName evidence="3">Glycosyltransferase RgtA/B/C/D-like domain-containing protein</fullName>
    </recommendedName>
</protein>
<keyword evidence="1" id="KW-0472">Membrane</keyword>
<proteinExistence type="predicted"/>
<keyword evidence="1" id="KW-0812">Transmembrane</keyword>
<feature type="transmembrane region" description="Helical" evidence="1">
    <location>
        <begin position="222"/>
        <end position="245"/>
    </location>
</feature>
<reference evidence="2" key="1">
    <citation type="journal article" date="2014" name="Genome Biol. Evol.">
        <title>Pangenome evidence for extensive interdomain horizontal transfer affecting lineage core and shell genes in uncultured planktonic thaumarchaeota and euryarchaeota.</title>
        <authorList>
            <person name="Deschamps P."/>
            <person name="Zivanovic Y."/>
            <person name="Moreira D."/>
            <person name="Rodriguez-Valera F."/>
            <person name="Lopez-Garcia P."/>
        </authorList>
    </citation>
    <scope>NUCLEOTIDE SEQUENCE</scope>
</reference>
<feature type="transmembrane region" description="Helical" evidence="1">
    <location>
        <begin position="297"/>
        <end position="315"/>
    </location>
</feature>
<keyword evidence="1" id="KW-1133">Transmembrane helix</keyword>
<feature type="transmembrane region" description="Helical" evidence="1">
    <location>
        <begin position="90"/>
        <end position="107"/>
    </location>
</feature>
<dbReference type="AlphaFoldDB" id="A0A075GQK0"/>
<organism evidence="2">
    <name type="scientific">uncultured marine group II/III euryarchaeote KM3_181_H05</name>
    <dbReference type="NCBI Taxonomy" id="1457945"/>
    <lineage>
        <taxon>Archaea</taxon>
        <taxon>Methanobacteriati</taxon>
        <taxon>Methanobacteriota</taxon>
        <taxon>environmental samples</taxon>
    </lineage>
</organism>
<evidence type="ECO:0000256" key="1">
    <source>
        <dbReference type="SAM" id="Phobius"/>
    </source>
</evidence>
<dbReference type="EMBL" id="KF900736">
    <property type="protein sequence ID" value="AIF05345.1"/>
    <property type="molecule type" value="Genomic_DNA"/>
</dbReference>
<name>A0A075GQK0_9EURY</name>
<feature type="transmembrane region" description="Helical" evidence="1">
    <location>
        <begin position="265"/>
        <end position="285"/>
    </location>
</feature>
<accession>A0A075GQK0</accession>